<gene>
    <name evidence="1" type="ORF">UFOVP1033_25</name>
    <name evidence="2" type="ORF">UFOVP1631_25</name>
</gene>
<accession>A0A6J5QBD9</accession>
<evidence type="ECO:0000313" key="2">
    <source>
        <dbReference type="EMBL" id="CAB4220501.1"/>
    </source>
</evidence>
<protein>
    <submittedName>
        <fullName evidence="1">Uncharacterized protein</fullName>
    </submittedName>
</protein>
<organism evidence="1">
    <name type="scientific">uncultured Caudovirales phage</name>
    <dbReference type="NCBI Taxonomy" id="2100421"/>
    <lineage>
        <taxon>Viruses</taxon>
        <taxon>Duplodnaviria</taxon>
        <taxon>Heunggongvirae</taxon>
        <taxon>Uroviricota</taxon>
        <taxon>Caudoviricetes</taxon>
        <taxon>Peduoviridae</taxon>
        <taxon>Maltschvirus</taxon>
        <taxon>Maltschvirus maltsch</taxon>
    </lineage>
</organism>
<sequence>MKDFDPELNPDLFEDEVVELEDLDYDAHALDEEEEDWEDS</sequence>
<dbReference type="EMBL" id="LR796981">
    <property type="protein sequence ID" value="CAB4178851.1"/>
    <property type="molecule type" value="Genomic_DNA"/>
</dbReference>
<dbReference type="EMBL" id="LR797501">
    <property type="protein sequence ID" value="CAB4220501.1"/>
    <property type="molecule type" value="Genomic_DNA"/>
</dbReference>
<reference evidence="1" key="1">
    <citation type="submission" date="2020-05" db="EMBL/GenBank/DDBJ databases">
        <authorList>
            <person name="Chiriac C."/>
            <person name="Salcher M."/>
            <person name="Ghai R."/>
            <person name="Kavagutti S V."/>
        </authorList>
    </citation>
    <scope>NUCLEOTIDE SEQUENCE</scope>
</reference>
<evidence type="ECO:0000313" key="1">
    <source>
        <dbReference type="EMBL" id="CAB4178851.1"/>
    </source>
</evidence>
<proteinExistence type="predicted"/>
<name>A0A6J5QBD9_9CAUD</name>